<reference evidence="1" key="1">
    <citation type="journal article" date="2014" name="Front. Microbiol.">
        <title>High frequency of phylogenetically diverse reductive dehalogenase-homologous genes in deep subseafloor sedimentary metagenomes.</title>
        <authorList>
            <person name="Kawai M."/>
            <person name="Futagami T."/>
            <person name="Toyoda A."/>
            <person name="Takaki Y."/>
            <person name="Nishi S."/>
            <person name="Hori S."/>
            <person name="Arai W."/>
            <person name="Tsubouchi T."/>
            <person name="Morono Y."/>
            <person name="Uchiyama I."/>
            <person name="Ito T."/>
            <person name="Fujiyama A."/>
            <person name="Inagaki F."/>
            <person name="Takami H."/>
        </authorList>
    </citation>
    <scope>NUCLEOTIDE SEQUENCE</scope>
    <source>
        <strain evidence="1">Expedition CK06-06</strain>
    </source>
</reference>
<dbReference type="EMBL" id="BARU01022992">
    <property type="protein sequence ID" value="GAH48450.1"/>
    <property type="molecule type" value="Genomic_DNA"/>
</dbReference>
<sequence length="279" mass="33337">EQVEYLKEGEGIFDRLASRRESPNIPIRRLYIFLHNADLERDWYYSEEFWDGYLSLLAKSRYNEFNIVFGHQTSYLIPIYPYLFDIEEYPDVYVEGLSKEERTKNLGMLQFISNLARERGITFFIGIWQSKVWDAAHVMREQESKVHGIDDNMLRDFTRQGILKLLRLCPAIEGLQLRMNVESGLDDQSFFRDVFVEAIKDCGREVKVELRNWGLEQETLDSFLNVCPNLTVSFKYFAEHQGMPYQPVQMRFSYSYDSLLRNNRKYEVFWHLWNLGTHR</sequence>
<dbReference type="AlphaFoldDB" id="X1GUC0"/>
<organism evidence="1">
    <name type="scientific">marine sediment metagenome</name>
    <dbReference type="NCBI Taxonomy" id="412755"/>
    <lineage>
        <taxon>unclassified sequences</taxon>
        <taxon>metagenomes</taxon>
        <taxon>ecological metagenomes</taxon>
    </lineage>
</organism>
<gene>
    <name evidence="1" type="ORF">S03H2_37358</name>
</gene>
<feature type="non-terminal residue" evidence="1">
    <location>
        <position position="1"/>
    </location>
</feature>
<accession>X1GUC0</accession>
<evidence type="ECO:0000313" key="1">
    <source>
        <dbReference type="EMBL" id="GAH48450.1"/>
    </source>
</evidence>
<feature type="non-terminal residue" evidence="1">
    <location>
        <position position="279"/>
    </location>
</feature>
<name>X1GUC0_9ZZZZ</name>
<protein>
    <submittedName>
        <fullName evidence="1">Uncharacterized protein</fullName>
    </submittedName>
</protein>
<comment type="caution">
    <text evidence="1">The sequence shown here is derived from an EMBL/GenBank/DDBJ whole genome shotgun (WGS) entry which is preliminary data.</text>
</comment>
<proteinExistence type="predicted"/>